<proteinExistence type="predicted"/>
<evidence type="ECO:0000313" key="2">
    <source>
        <dbReference type="Proteomes" id="UP001518976"/>
    </source>
</evidence>
<evidence type="ECO:0000313" key="1">
    <source>
        <dbReference type="EMBL" id="MBO8189706.1"/>
    </source>
</evidence>
<name>A0ABS3X303_9ACTN</name>
<keyword evidence="2" id="KW-1185">Reference proteome</keyword>
<comment type="caution">
    <text evidence="1">The sequence shown here is derived from an EMBL/GenBank/DDBJ whole genome shotgun (WGS) entry which is preliminary data.</text>
</comment>
<organism evidence="1 2">
    <name type="scientific">Streptomyces spirodelae</name>
    <dbReference type="NCBI Taxonomy" id="2812904"/>
    <lineage>
        <taxon>Bacteria</taxon>
        <taxon>Bacillati</taxon>
        <taxon>Actinomycetota</taxon>
        <taxon>Actinomycetes</taxon>
        <taxon>Kitasatosporales</taxon>
        <taxon>Streptomycetaceae</taxon>
        <taxon>Streptomyces</taxon>
    </lineage>
</organism>
<gene>
    <name evidence="1" type="ORF">JW592_30310</name>
</gene>
<accession>A0ABS3X303</accession>
<protein>
    <recommendedName>
        <fullName evidence="3">DUF222 domain-containing protein</fullName>
    </recommendedName>
</protein>
<evidence type="ECO:0008006" key="3">
    <source>
        <dbReference type="Google" id="ProtNLM"/>
    </source>
</evidence>
<dbReference type="RefSeq" id="WP_209268469.1">
    <property type="nucleotide sequence ID" value="NZ_JAFFZN010000040.1"/>
</dbReference>
<sequence>MTAISDSLLDEIRPGAWDELTAGAFDTLLASMDRAQEVCAARMAQAASPTGAGKREHDRWLGVSRRISGWREAIRPDNHEAVEAARAYCAQIVDDYATVRPLHEAVADGRALALTPDGAAISFEGRWWVARDDRYLPLDPEDAEQAALVGVLERHAAELDRLAQVRTEAEEVAPVRPGDSGNGER</sequence>
<dbReference type="EMBL" id="JAFFZN010000040">
    <property type="protein sequence ID" value="MBO8189706.1"/>
    <property type="molecule type" value="Genomic_DNA"/>
</dbReference>
<dbReference type="Proteomes" id="UP001518976">
    <property type="component" value="Unassembled WGS sequence"/>
</dbReference>
<reference evidence="1 2" key="1">
    <citation type="submission" date="2021-02" db="EMBL/GenBank/DDBJ databases">
        <title>Streptomyces spirodelae sp. nov., isolated from duckweed.</title>
        <authorList>
            <person name="Saimee Y."/>
            <person name="Duangmal K."/>
        </authorList>
    </citation>
    <scope>NUCLEOTIDE SEQUENCE [LARGE SCALE GENOMIC DNA]</scope>
    <source>
        <strain evidence="1 2">DW4-2</strain>
    </source>
</reference>